<protein>
    <submittedName>
        <fullName evidence="2">Conjugal transfer protein TraI</fullName>
    </submittedName>
</protein>
<accession>A0A1Y5PPG5</accession>
<gene>
    <name evidence="2" type="ORF">SPPYR_0750</name>
</gene>
<evidence type="ECO:0000313" key="2">
    <source>
        <dbReference type="EMBL" id="SBV31870.1"/>
    </source>
</evidence>
<sequence length="661" mass="74196">MSTEDDFEPRLGRIGDKGRKPRPRKFLSRVIAAANLARGGAPGCARQSAFTGSRIGRGAGVGRILSSRDRFAAFRKRRVIVKVRTVKLGGNGFEVAKAHLRYVERDGTTREGGRGQLYSAESDAVDRNAWLDPAKDDRHQFRFIVSAEDGMEYDDLKPLIRRLMQRVDEDLGTKLDWVAVDHYNTGHPHTHIIVRGKDERGADLVIARDYISHGLRERASELVDLDLGPRTDHAIEQRLRAEVEQERFTSIDRAMLREADKEVLVSSGARDPFDQAIRMGRLRKLERLGLATRHGAAHWRLVPDLADTLRRMGERDDIIRTMQRAYAGRGNAPALVDQVIYDPTVADARPLVGRVVERGLSDEYADRHYVIVEALDGRTHYADIGNGYSVSPIPKDAIVEIAPRSGGVRAVDRMIAEVAAANGGRYTIDAHLGHDPSARERFAESHVRRLEAMRRVMQNVEREPDGSWIITPDHLDKVEQFEARQLRDRPVTVETLSAVPLDKLPAAEAATWLDRELVADSPAPLRDAGFGAEVRAAQTLRRQWLVAEQLAEEQDGRTVYRRNMLASLQRRELLRVAAQLSDEVGKPFAETRSQEPIQGRLVRAVHMTSGRHALVERSRDFVLVPWRPVMERHIGKNASGIMRDGGISWTFGRQRSGPSIS</sequence>
<reference evidence="2" key="1">
    <citation type="submission" date="2016-03" db="EMBL/GenBank/DDBJ databases">
        <authorList>
            <person name="Ploux O."/>
        </authorList>
    </citation>
    <scope>NUCLEOTIDE SEQUENCE</scope>
    <source>
        <strain evidence="2">UC10</strain>
    </source>
</reference>
<dbReference type="InterPro" id="IPR021795">
    <property type="entry name" value="DUF3363"/>
</dbReference>
<name>A0A1Y5PPG5_9SPHN</name>
<feature type="region of interest" description="Disordered" evidence="1">
    <location>
        <begin position="1"/>
        <end position="22"/>
    </location>
</feature>
<evidence type="ECO:0000256" key="1">
    <source>
        <dbReference type="SAM" id="MobiDB-lite"/>
    </source>
</evidence>
<feature type="compositionally biased region" description="Basic and acidic residues" evidence="1">
    <location>
        <begin position="8"/>
        <end position="18"/>
    </location>
</feature>
<dbReference type="EMBL" id="LT598653">
    <property type="protein sequence ID" value="SBV31870.1"/>
    <property type="molecule type" value="Genomic_DNA"/>
</dbReference>
<organism evidence="2">
    <name type="scientific">uncultured Sphingopyxis sp</name>
    <dbReference type="NCBI Taxonomy" id="310581"/>
    <lineage>
        <taxon>Bacteria</taxon>
        <taxon>Pseudomonadati</taxon>
        <taxon>Pseudomonadota</taxon>
        <taxon>Alphaproteobacteria</taxon>
        <taxon>Sphingomonadales</taxon>
        <taxon>Sphingomonadaceae</taxon>
        <taxon>Sphingopyxis</taxon>
        <taxon>environmental samples</taxon>
    </lineage>
</organism>
<proteinExistence type="predicted"/>
<dbReference type="KEGG" id="sphu:SPPYR_0750"/>
<dbReference type="NCBIfam" id="NF041267">
    <property type="entry name" value="relax_RlxS"/>
    <property type="match status" value="1"/>
</dbReference>
<dbReference type="RefSeq" id="WP_295323839.1">
    <property type="nucleotide sequence ID" value="NZ_LT598653.1"/>
</dbReference>
<dbReference type="AlphaFoldDB" id="A0A1Y5PPG5"/>
<dbReference type="Pfam" id="PF11843">
    <property type="entry name" value="DUF3363"/>
    <property type="match status" value="1"/>
</dbReference>